<dbReference type="Gene3D" id="2.40.160.50">
    <property type="entry name" value="membrane protein fhac: a member of the omp85/tpsb transporter family"/>
    <property type="match status" value="1"/>
</dbReference>
<keyword evidence="2" id="KW-0472">Membrane</keyword>
<dbReference type="GO" id="GO:0019867">
    <property type="term" value="C:outer membrane"/>
    <property type="evidence" value="ECO:0007669"/>
    <property type="project" value="InterPro"/>
</dbReference>
<feature type="chain" id="PRO_5026144765" evidence="3">
    <location>
        <begin position="26"/>
        <end position="392"/>
    </location>
</feature>
<evidence type="ECO:0000256" key="3">
    <source>
        <dbReference type="SAM" id="SignalP"/>
    </source>
</evidence>
<dbReference type="KEGG" id="saes:HBH39_15205"/>
<dbReference type="EMBL" id="CP050313">
    <property type="protein sequence ID" value="QIR15665.1"/>
    <property type="molecule type" value="Genomic_DNA"/>
</dbReference>
<accession>A0A6G9QNM8</accession>
<proteinExistence type="predicted"/>
<evidence type="ECO:0000259" key="4">
    <source>
        <dbReference type="Pfam" id="PF01103"/>
    </source>
</evidence>
<dbReference type="RefSeq" id="WP_167679521.1">
    <property type="nucleotide sequence ID" value="NZ_CP050313.1"/>
</dbReference>
<keyword evidence="3" id="KW-0732">Signal</keyword>
<evidence type="ECO:0000256" key="2">
    <source>
        <dbReference type="ARBA" id="ARBA00023136"/>
    </source>
</evidence>
<dbReference type="InterPro" id="IPR011250">
    <property type="entry name" value="OMP/PagP_B-barrel"/>
</dbReference>
<keyword evidence="6" id="KW-1185">Reference proteome</keyword>
<feature type="domain" description="Bacterial surface antigen (D15)" evidence="4">
    <location>
        <begin position="216"/>
        <end position="392"/>
    </location>
</feature>
<dbReference type="Pfam" id="PF01103">
    <property type="entry name" value="Omp85"/>
    <property type="match status" value="1"/>
</dbReference>
<protein>
    <submittedName>
        <fullName evidence="5">BamA/TamA family outer membrane protein</fullName>
    </submittedName>
</protein>
<dbReference type="InterPro" id="IPR000184">
    <property type="entry name" value="Bac_surfAg_D15"/>
</dbReference>
<dbReference type="AlphaFoldDB" id="A0A6G9QNM8"/>
<organism evidence="5 6">
    <name type="scientific">Shewanella aestuarii</name>
    <dbReference type="NCBI Taxonomy" id="1028752"/>
    <lineage>
        <taxon>Bacteria</taxon>
        <taxon>Pseudomonadati</taxon>
        <taxon>Pseudomonadota</taxon>
        <taxon>Gammaproteobacteria</taxon>
        <taxon>Alteromonadales</taxon>
        <taxon>Shewanellaceae</taxon>
        <taxon>Shewanella</taxon>
    </lineage>
</organism>
<comment type="subcellular location">
    <subcellularLocation>
        <location evidence="1">Membrane</location>
    </subcellularLocation>
</comment>
<evidence type="ECO:0000256" key="1">
    <source>
        <dbReference type="ARBA" id="ARBA00004370"/>
    </source>
</evidence>
<gene>
    <name evidence="5" type="ORF">HBH39_15205</name>
</gene>
<evidence type="ECO:0000313" key="6">
    <source>
        <dbReference type="Proteomes" id="UP000502608"/>
    </source>
</evidence>
<evidence type="ECO:0000313" key="5">
    <source>
        <dbReference type="EMBL" id="QIR15665.1"/>
    </source>
</evidence>
<reference evidence="5 6" key="1">
    <citation type="submission" date="2020-03" db="EMBL/GenBank/DDBJ databases">
        <title>Complete genome sequence of Shewanella sp.</title>
        <authorList>
            <person name="Kim Y.-S."/>
            <person name="Kim S.-J."/>
            <person name="Jung H.-K."/>
            <person name="Kim K.-H."/>
        </authorList>
    </citation>
    <scope>NUCLEOTIDE SEQUENCE [LARGE SCALE GENOMIC DNA]</scope>
    <source>
        <strain evidence="5 6">PN3F2</strain>
    </source>
</reference>
<sequence length="392" mass="42760">MVSSKLNPIAVGLLGMMLTPAAVFADNDNTANASKIQQSAVAESATNEQSSLVPNLKENQAPLTVNKGNFVAAPIPFSNPTIDSGLAGLVGYFYPQTNEQKAIQPPSVTGVAGFYSSNDSWGAAVGHASYWDNNNWHLKGGIAYADLKLPLVSTEFIGLPIAVDWDITGYGALLELERRISGNWFVGINGIFIDFEQDFNVDISSIHFDLNNEIVSAGLGAGIIYDSRDVPTNPYEGYYFKLNGTVFNDAIGSDNNFESYSLEFDGYFPVHESVTVAYKLKGCMKEGDVPLWAACRLGLRGFSSTEYMALGSIETEAEARWRFHKRWGLVGFVGAGKLDDVNHTDKSNDIIPSYGIGLRFMLQPAERINLRLDYARSSNNNSAIYFSVGEAF</sequence>
<feature type="signal peptide" evidence="3">
    <location>
        <begin position="1"/>
        <end position="25"/>
    </location>
</feature>
<name>A0A6G9QNM8_9GAMM</name>
<dbReference type="Proteomes" id="UP000502608">
    <property type="component" value="Chromosome"/>
</dbReference>
<dbReference type="SUPFAM" id="SSF56925">
    <property type="entry name" value="OMPA-like"/>
    <property type="match status" value="1"/>
</dbReference>